<gene>
    <name evidence="2" type="ORF">CSP5_0661</name>
</gene>
<dbReference type="PANTHER" id="PTHR38600">
    <property type="entry name" value="TRANSCRIPTIONAL REGULATORY PROTEIN"/>
    <property type="match status" value="1"/>
</dbReference>
<evidence type="ECO:0000259" key="1">
    <source>
        <dbReference type="Pfam" id="PF01022"/>
    </source>
</evidence>
<dbReference type="AlphaFoldDB" id="A0A1N5TQT9"/>
<name>A0A1N5TQT9_9ARCH</name>
<protein>
    <submittedName>
        <fullName evidence="2">ArsR family transcriptional regulator</fullName>
    </submittedName>
</protein>
<dbReference type="EMBL" id="LT671858">
    <property type="protein sequence ID" value="SIM50930.1"/>
    <property type="molecule type" value="Genomic_DNA"/>
</dbReference>
<dbReference type="InterPro" id="IPR001845">
    <property type="entry name" value="HTH_ArsR_DNA-bd_dom"/>
</dbReference>
<dbReference type="InterPro" id="IPR011991">
    <property type="entry name" value="ArsR-like_HTH"/>
</dbReference>
<organism evidence="2 3">
    <name type="scientific">Cuniculiplasma divulgatum</name>
    <dbReference type="NCBI Taxonomy" id="1673428"/>
    <lineage>
        <taxon>Archaea</taxon>
        <taxon>Methanobacteriati</taxon>
        <taxon>Thermoplasmatota</taxon>
        <taxon>Thermoplasmata</taxon>
        <taxon>Thermoplasmatales</taxon>
        <taxon>Cuniculiplasmataceae</taxon>
        <taxon>Cuniculiplasma</taxon>
    </lineage>
</organism>
<dbReference type="PANTHER" id="PTHR38600:SF2">
    <property type="entry name" value="SLL0088 PROTEIN"/>
    <property type="match status" value="1"/>
</dbReference>
<dbReference type="InterPro" id="IPR036388">
    <property type="entry name" value="WH-like_DNA-bd_sf"/>
</dbReference>
<feature type="domain" description="HTH arsR-type" evidence="1">
    <location>
        <begin position="33"/>
        <end position="73"/>
    </location>
</feature>
<dbReference type="SUPFAM" id="SSF46785">
    <property type="entry name" value="Winged helix' DNA-binding domain"/>
    <property type="match status" value="1"/>
</dbReference>
<dbReference type="InterPro" id="IPR036390">
    <property type="entry name" value="WH_DNA-bd_sf"/>
</dbReference>
<proteinExistence type="predicted"/>
<accession>A0A1N5TQT9</accession>
<dbReference type="GO" id="GO:0003700">
    <property type="term" value="F:DNA-binding transcription factor activity"/>
    <property type="evidence" value="ECO:0007669"/>
    <property type="project" value="InterPro"/>
</dbReference>
<sequence length="239" mass="27262">MFKVNKLNISNLTTLYMENELAVSPLLGKVKTSILMILENGEKSMAYLADTLDMNKTAVKEHMDTLEKMGYVKPFFKKEGTGRPSKYYEISQSGMELFPKKYSELMATFLDEFRNEFGEMKLNLLLGHVADRLMEKAGFKNSEGTLDGREKKIQRLQSFVNALNKLGYYAKMEVDGETVRIIRHNCIFYEMAKNNGKVICDVLGKDIIQRSGENNFTLVEKFSDGGNKCIVEVDLNQID</sequence>
<dbReference type="Pfam" id="PF01022">
    <property type="entry name" value="HTH_5"/>
    <property type="match status" value="1"/>
</dbReference>
<dbReference type="Gene3D" id="1.10.10.10">
    <property type="entry name" value="Winged helix-like DNA-binding domain superfamily/Winged helix DNA-binding domain"/>
    <property type="match status" value="1"/>
</dbReference>
<reference evidence="2 3" key="1">
    <citation type="submission" date="2016-04" db="EMBL/GenBank/DDBJ databases">
        <authorList>
            <person name="Evans L.H."/>
            <person name="Alamgir A."/>
            <person name="Owens N."/>
            <person name="Weber N.D."/>
            <person name="Virtaneva K."/>
            <person name="Barbian K."/>
            <person name="Babar A."/>
            <person name="Rosenke K."/>
        </authorList>
    </citation>
    <scope>NUCLEOTIDE SEQUENCE [LARGE SCALE GENOMIC DNA]</scope>
    <source>
        <strain evidence="3">S5(T) (JCM 30642 \VKM B-2941)</strain>
    </source>
</reference>
<evidence type="ECO:0000313" key="3">
    <source>
        <dbReference type="Proteomes" id="UP000195607"/>
    </source>
</evidence>
<dbReference type="Proteomes" id="UP000195607">
    <property type="component" value="Chromosome I"/>
</dbReference>
<dbReference type="CDD" id="cd00090">
    <property type="entry name" value="HTH_ARSR"/>
    <property type="match status" value="1"/>
</dbReference>
<evidence type="ECO:0000313" key="2">
    <source>
        <dbReference type="EMBL" id="SIM50930.1"/>
    </source>
</evidence>